<dbReference type="GO" id="GO:0005524">
    <property type="term" value="F:ATP binding"/>
    <property type="evidence" value="ECO:0007669"/>
    <property type="project" value="UniProtKB-KW"/>
</dbReference>
<keyword evidence="5" id="KW-0418">Kinase</keyword>
<keyword evidence="8" id="KW-1133">Transmembrane helix</keyword>
<dbReference type="SUPFAM" id="SSF55874">
    <property type="entry name" value="ATPase domain of HSP90 chaperone/DNA topoisomerase II/histidine kinase"/>
    <property type="match status" value="1"/>
</dbReference>
<keyword evidence="8" id="KW-0812">Transmembrane</keyword>
<dbReference type="GO" id="GO:0000160">
    <property type="term" value="P:phosphorelay signal transduction system"/>
    <property type="evidence" value="ECO:0007669"/>
    <property type="project" value="UniProtKB-KW"/>
</dbReference>
<evidence type="ECO:0000256" key="3">
    <source>
        <dbReference type="ARBA" id="ARBA00022679"/>
    </source>
</evidence>
<keyword evidence="8" id="KW-0472">Membrane</keyword>
<organism evidence="10 11">
    <name type="scientific">Kolteria novifilia</name>
    <dbReference type="NCBI Taxonomy" id="2527975"/>
    <lineage>
        <taxon>Bacteria</taxon>
        <taxon>Pseudomonadati</taxon>
        <taxon>Planctomycetota</taxon>
        <taxon>Planctomycetia</taxon>
        <taxon>Kolteriales</taxon>
        <taxon>Kolteriaceae</taxon>
        <taxon>Kolteria</taxon>
    </lineage>
</organism>
<dbReference type="InterPro" id="IPR005467">
    <property type="entry name" value="His_kinase_dom"/>
</dbReference>
<dbReference type="PANTHER" id="PTHR43065:SF46">
    <property type="entry name" value="C4-DICARBOXYLATE TRANSPORT SENSOR PROTEIN DCTB"/>
    <property type="match status" value="1"/>
</dbReference>
<dbReference type="GO" id="GO:0004673">
    <property type="term" value="F:protein histidine kinase activity"/>
    <property type="evidence" value="ECO:0007669"/>
    <property type="project" value="UniProtKB-EC"/>
</dbReference>
<keyword evidence="3 10" id="KW-0808">Transferase</keyword>
<dbReference type="InterPro" id="IPR003594">
    <property type="entry name" value="HATPase_dom"/>
</dbReference>
<dbReference type="InterPro" id="IPR004358">
    <property type="entry name" value="Sig_transdc_His_kin-like_C"/>
</dbReference>
<evidence type="ECO:0000259" key="9">
    <source>
        <dbReference type="PROSITE" id="PS50109"/>
    </source>
</evidence>
<gene>
    <name evidence="10" type="primary">zraS_2</name>
    <name evidence="10" type="ORF">Pan216_07620</name>
</gene>
<evidence type="ECO:0000256" key="2">
    <source>
        <dbReference type="ARBA" id="ARBA00012438"/>
    </source>
</evidence>
<dbReference type="KEGG" id="knv:Pan216_07620"/>
<keyword evidence="11" id="KW-1185">Reference proteome</keyword>
<dbReference type="SMART" id="SM00387">
    <property type="entry name" value="HATPase_c"/>
    <property type="match status" value="1"/>
</dbReference>
<proteinExistence type="predicted"/>
<keyword evidence="7" id="KW-0902">Two-component regulatory system</keyword>
<dbReference type="Pfam" id="PF02518">
    <property type="entry name" value="HATPase_c"/>
    <property type="match status" value="1"/>
</dbReference>
<keyword evidence="4" id="KW-0547">Nucleotide-binding</keyword>
<dbReference type="AlphaFoldDB" id="A0A518AYX9"/>
<dbReference type="EMBL" id="CP036279">
    <property type="protein sequence ID" value="QDU59928.1"/>
    <property type="molecule type" value="Genomic_DNA"/>
</dbReference>
<comment type="catalytic activity">
    <reaction evidence="1">
        <text>ATP + protein L-histidine = ADP + protein N-phospho-L-histidine.</text>
        <dbReference type="EC" id="2.7.13.3"/>
    </reaction>
</comment>
<keyword evidence="6" id="KW-0067">ATP-binding</keyword>
<dbReference type="PROSITE" id="PS50109">
    <property type="entry name" value="HIS_KIN"/>
    <property type="match status" value="1"/>
</dbReference>
<evidence type="ECO:0000256" key="7">
    <source>
        <dbReference type="ARBA" id="ARBA00023012"/>
    </source>
</evidence>
<evidence type="ECO:0000313" key="10">
    <source>
        <dbReference type="EMBL" id="QDU59928.1"/>
    </source>
</evidence>
<evidence type="ECO:0000256" key="1">
    <source>
        <dbReference type="ARBA" id="ARBA00000085"/>
    </source>
</evidence>
<dbReference type="RefSeq" id="WP_145254987.1">
    <property type="nucleotide sequence ID" value="NZ_CP036279.1"/>
</dbReference>
<evidence type="ECO:0000256" key="5">
    <source>
        <dbReference type="ARBA" id="ARBA00022777"/>
    </source>
</evidence>
<name>A0A518AYX9_9BACT</name>
<reference evidence="10 11" key="1">
    <citation type="submission" date="2019-02" db="EMBL/GenBank/DDBJ databases">
        <title>Deep-cultivation of Planctomycetes and their phenomic and genomic characterization uncovers novel biology.</title>
        <authorList>
            <person name="Wiegand S."/>
            <person name="Jogler M."/>
            <person name="Boedeker C."/>
            <person name="Pinto D."/>
            <person name="Vollmers J."/>
            <person name="Rivas-Marin E."/>
            <person name="Kohn T."/>
            <person name="Peeters S.H."/>
            <person name="Heuer A."/>
            <person name="Rast P."/>
            <person name="Oberbeckmann S."/>
            <person name="Bunk B."/>
            <person name="Jeske O."/>
            <person name="Meyerdierks A."/>
            <person name="Storesund J.E."/>
            <person name="Kallscheuer N."/>
            <person name="Luecker S."/>
            <person name="Lage O.M."/>
            <person name="Pohl T."/>
            <person name="Merkel B.J."/>
            <person name="Hornburger P."/>
            <person name="Mueller R.-W."/>
            <person name="Bruemmer F."/>
            <person name="Labrenz M."/>
            <person name="Spormann A.M."/>
            <person name="Op den Camp H."/>
            <person name="Overmann J."/>
            <person name="Amann R."/>
            <person name="Jetten M.S.M."/>
            <person name="Mascher T."/>
            <person name="Medema M.H."/>
            <person name="Devos D.P."/>
            <person name="Kaster A.-K."/>
            <person name="Ovreas L."/>
            <person name="Rohde M."/>
            <person name="Galperin M.Y."/>
            <person name="Jogler C."/>
        </authorList>
    </citation>
    <scope>NUCLEOTIDE SEQUENCE [LARGE SCALE GENOMIC DNA]</scope>
    <source>
        <strain evidence="10 11">Pan216</strain>
    </source>
</reference>
<evidence type="ECO:0000256" key="8">
    <source>
        <dbReference type="SAM" id="Phobius"/>
    </source>
</evidence>
<protein>
    <recommendedName>
        <fullName evidence="2">histidine kinase</fullName>
        <ecNumber evidence="2">2.7.13.3</ecNumber>
    </recommendedName>
</protein>
<dbReference type="PRINTS" id="PR00344">
    <property type="entry name" value="BCTRLSENSOR"/>
</dbReference>
<evidence type="ECO:0000256" key="6">
    <source>
        <dbReference type="ARBA" id="ARBA00022840"/>
    </source>
</evidence>
<dbReference type="PANTHER" id="PTHR43065">
    <property type="entry name" value="SENSOR HISTIDINE KINASE"/>
    <property type="match status" value="1"/>
</dbReference>
<dbReference type="OrthoDB" id="229369at2"/>
<feature type="domain" description="Histidine kinase" evidence="9">
    <location>
        <begin position="274"/>
        <end position="532"/>
    </location>
</feature>
<dbReference type="InterPro" id="IPR036890">
    <property type="entry name" value="HATPase_C_sf"/>
</dbReference>
<dbReference type="Gene3D" id="1.10.287.130">
    <property type="match status" value="1"/>
</dbReference>
<feature type="transmembrane region" description="Helical" evidence="8">
    <location>
        <begin position="99"/>
        <end position="121"/>
    </location>
</feature>
<dbReference type="Gene3D" id="3.30.565.10">
    <property type="entry name" value="Histidine kinase-like ATPase, C-terminal domain"/>
    <property type="match status" value="1"/>
</dbReference>
<sequence>MASFSLSETSTTAGSLARRADELYAWHQQVLFAQTDRLFVVLMALQWVGGILMAVLVSPQTWIAHTSTLHLHVWAAVFLGALVSSAPILMGLYYPGAVLTRHVVAIAQAVWSALLIHLSGGRIETHFHIFGSLAFLAFYRDWKVLITATVIMATDHFVRGFWWPQSIYGVFLESPYRWIEHSAWVVFEDIFLIIACLRSRQEGRNICEKRAALELAHAEVEDRVKQRTSQLEEARSQLEVEFGEHRKTQKEREQLFSKLATASRKAGMAEFAAGVLHNVGNVLNSIGISTHLLSERLKSSPAADLIRVGRLIDSQQDQLATFLANDPRGQKLPAFIHRLGETIMEDHRQVTEELATLEKHVEHVKYVISVQQKFAKTESLYEPVSLADLLDDAVRINNDSLSRHGVAVEREYKPLPEVVTDKHKVMQILVNLVINASQAASATGRIDRWIKLRLGRSDDTHVFVQVADNGVGMEPAVLAKLFTHGFTTKENGHGFGLHSGALAAKELGGSLAAESPGEGKGATFTLFIPLRCDSSDDIADRPRELVARV</sequence>
<feature type="transmembrane region" description="Helical" evidence="8">
    <location>
        <begin position="69"/>
        <end position="93"/>
    </location>
</feature>
<evidence type="ECO:0000313" key="11">
    <source>
        <dbReference type="Proteomes" id="UP000317093"/>
    </source>
</evidence>
<accession>A0A518AYX9</accession>
<evidence type="ECO:0000256" key="4">
    <source>
        <dbReference type="ARBA" id="ARBA00022741"/>
    </source>
</evidence>
<feature type="transmembrane region" description="Helical" evidence="8">
    <location>
        <begin position="38"/>
        <end position="57"/>
    </location>
</feature>
<dbReference type="EC" id="2.7.13.3" evidence="2"/>
<dbReference type="Proteomes" id="UP000317093">
    <property type="component" value="Chromosome"/>
</dbReference>